<dbReference type="EMBL" id="BGPR01000004">
    <property type="protein sequence ID" value="GBL74114.1"/>
    <property type="molecule type" value="Genomic_DNA"/>
</dbReference>
<evidence type="ECO:0000313" key="1">
    <source>
        <dbReference type="EMBL" id="GBL74114.1"/>
    </source>
</evidence>
<proteinExistence type="predicted"/>
<organism evidence="1 2">
    <name type="scientific">Araneus ventricosus</name>
    <name type="common">Orbweaver spider</name>
    <name type="synonym">Epeira ventricosa</name>
    <dbReference type="NCBI Taxonomy" id="182803"/>
    <lineage>
        <taxon>Eukaryota</taxon>
        <taxon>Metazoa</taxon>
        <taxon>Ecdysozoa</taxon>
        <taxon>Arthropoda</taxon>
        <taxon>Chelicerata</taxon>
        <taxon>Arachnida</taxon>
        <taxon>Araneae</taxon>
        <taxon>Araneomorphae</taxon>
        <taxon>Entelegynae</taxon>
        <taxon>Araneoidea</taxon>
        <taxon>Araneidae</taxon>
        <taxon>Araneus</taxon>
    </lineage>
</organism>
<keyword evidence="2" id="KW-1185">Reference proteome</keyword>
<comment type="caution">
    <text evidence="1">The sequence shown here is derived from an EMBL/GenBank/DDBJ whole genome shotgun (WGS) entry which is preliminary data.</text>
</comment>
<dbReference type="Proteomes" id="UP000499080">
    <property type="component" value="Unassembled WGS sequence"/>
</dbReference>
<evidence type="ECO:0000313" key="2">
    <source>
        <dbReference type="Proteomes" id="UP000499080"/>
    </source>
</evidence>
<name>A0A4Y2A5A0_ARAVE</name>
<accession>A0A4Y2A5A0</accession>
<sequence>MLGAYRVVCGRSDRMWELKPVSVLYVCCLNHKAALTRAHTAFQILRFWFFLAMKSAPRATKTHGLNVPERQNGRTTAHLAFRSIKVDVLLHLMHQ</sequence>
<gene>
    <name evidence="1" type="ORF">AVEN_231011_1</name>
</gene>
<reference evidence="1 2" key="1">
    <citation type="journal article" date="2019" name="Sci. Rep.">
        <title>Orb-weaving spider Araneus ventricosus genome elucidates the spidroin gene catalogue.</title>
        <authorList>
            <person name="Kono N."/>
            <person name="Nakamura H."/>
            <person name="Ohtoshi R."/>
            <person name="Moran D.A.P."/>
            <person name="Shinohara A."/>
            <person name="Yoshida Y."/>
            <person name="Fujiwara M."/>
            <person name="Mori M."/>
            <person name="Tomita M."/>
            <person name="Arakawa K."/>
        </authorList>
    </citation>
    <scope>NUCLEOTIDE SEQUENCE [LARGE SCALE GENOMIC DNA]</scope>
</reference>
<protein>
    <submittedName>
        <fullName evidence="1">Uncharacterized protein</fullName>
    </submittedName>
</protein>
<dbReference type="AlphaFoldDB" id="A0A4Y2A5A0"/>